<evidence type="ECO:0000256" key="1">
    <source>
        <dbReference type="ARBA" id="ARBA00004613"/>
    </source>
</evidence>
<name>V4MHA8_EUTSA</name>
<dbReference type="AlphaFoldDB" id="V4MHA8"/>
<evidence type="ECO:0000313" key="7">
    <source>
        <dbReference type="EMBL" id="ESQ55954.1"/>
    </source>
</evidence>
<protein>
    <submittedName>
        <fullName evidence="7">Uncharacterized protein</fullName>
    </submittedName>
</protein>
<evidence type="ECO:0000313" key="8">
    <source>
        <dbReference type="Proteomes" id="UP000030689"/>
    </source>
</evidence>
<dbReference type="InterPro" id="IPR010264">
    <property type="entry name" value="Self-incomp_S1"/>
</dbReference>
<evidence type="ECO:0000256" key="4">
    <source>
        <dbReference type="ARBA" id="ARBA00022525"/>
    </source>
</evidence>
<comment type="similarity">
    <text evidence="2">Belongs to the plant self-incompatibility (S1) protein family.</text>
</comment>
<dbReference type="Pfam" id="PF05938">
    <property type="entry name" value="Self-incomp_S1"/>
    <property type="match status" value="1"/>
</dbReference>
<keyword evidence="8" id="KW-1185">Reference proteome</keyword>
<sequence>MNHLSCILFVMTLCVGLGNAKLFAENGLHFKNSLGPNDNADISCKLNGEQMGGFVFLTPGHSYDFMFHAPYNPKNKIDCFITKKLGALSKATIRAFESGSGAFDHGKQNFWDLREDGIYFTHGKETPKLEYNWS</sequence>
<dbReference type="GO" id="GO:0005576">
    <property type="term" value="C:extracellular region"/>
    <property type="evidence" value="ECO:0007669"/>
    <property type="project" value="UniProtKB-SubCell"/>
</dbReference>
<evidence type="ECO:0000256" key="5">
    <source>
        <dbReference type="ARBA" id="ARBA00022729"/>
    </source>
</evidence>
<dbReference type="Gramene" id="ESQ55954">
    <property type="protein sequence ID" value="ESQ55954"/>
    <property type="gene ID" value="EUTSA_v10027009mg"/>
</dbReference>
<dbReference type="Proteomes" id="UP000030689">
    <property type="component" value="Unassembled WGS sequence"/>
</dbReference>
<keyword evidence="4" id="KW-0964">Secreted</keyword>
<feature type="chain" id="PRO_5036487901" evidence="6">
    <location>
        <begin position="21"/>
        <end position="134"/>
    </location>
</feature>
<accession>V4MHA8</accession>
<evidence type="ECO:0000256" key="2">
    <source>
        <dbReference type="ARBA" id="ARBA00005581"/>
    </source>
</evidence>
<evidence type="ECO:0000256" key="6">
    <source>
        <dbReference type="SAM" id="SignalP"/>
    </source>
</evidence>
<gene>
    <name evidence="7" type="ORF">EUTSA_v10027009mg</name>
</gene>
<dbReference type="KEGG" id="eus:EUTSA_v10027009mg"/>
<comment type="subcellular location">
    <subcellularLocation>
        <location evidence="1">Secreted</location>
    </subcellularLocation>
</comment>
<organism evidence="7 8">
    <name type="scientific">Eutrema salsugineum</name>
    <name type="common">Saltwater cress</name>
    <name type="synonym">Sisymbrium salsugineum</name>
    <dbReference type="NCBI Taxonomy" id="72664"/>
    <lineage>
        <taxon>Eukaryota</taxon>
        <taxon>Viridiplantae</taxon>
        <taxon>Streptophyta</taxon>
        <taxon>Embryophyta</taxon>
        <taxon>Tracheophyta</taxon>
        <taxon>Spermatophyta</taxon>
        <taxon>Magnoliopsida</taxon>
        <taxon>eudicotyledons</taxon>
        <taxon>Gunneridae</taxon>
        <taxon>Pentapetalae</taxon>
        <taxon>rosids</taxon>
        <taxon>malvids</taxon>
        <taxon>Brassicales</taxon>
        <taxon>Brassicaceae</taxon>
        <taxon>Eutremeae</taxon>
        <taxon>Eutrema</taxon>
    </lineage>
</organism>
<proteinExistence type="inferred from homology"/>
<keyword evidence="3" id="KW-0713">Self-incompatibility</keyword>
<evidence type="ECO:0000256" key="3">
    <source>
        <dbReference type="ARBA" id="ARBA00022471"/>
    </source>
</evidence>
<feature type="signal peptide" evidence="6">
    <location>
        <begin position="1"/>
        <end position="20"/>
    </location>
</feature>
<reference evidence="7 8" key="1">
    <citation type="journal article" date="2013" name="Front. Plant Sci.">
        <title>The Reference Genome of the Halophytic Plant Eutrema salsugineum.</title>
        <authorList>
            <person name="Yang R."/>
            <person name="Jarvis D.E."/>
            <person name="Chen H."/>
            <person name="Beilstein M.A."/>
            <person name="Grimwood J."/>
            <person name="Jenkins J."/>
            <person name="Shu S."/>
            <person name="Prochnik S."/>
            <person name="Xin M."/>
            <person name="Ma C."/>
            <person name="Schmutz J."/>
            <person name="Wing R.A."/>
            <person name="Mitchell-Olds T."/>
            <person name="Schumaker K.S."/>
            <person name="Wang X."/>
        </authorList>
    </citation>
    <scope>NUCLEOTIDE SEQUENCE [LARGE SCALE GENOMIC DNA]</scope>
</reference>
<keyword evidence="5 6" id="KW-0732">Signal</keyword>
<dbReference type="EMBL" id="KI517384">
    <property type="protein sequence ID" value="ESQ55954.1"/>
    <property type="molecule type" value="Genomic_DNA"/>
</dbReference>
<dbReference type="GO" id="GO:0060320">
    <property type="term" value="P:rejection of self pollen"/>
    <property type="evidence" value="ECO:0007669"/>
    <property type="project" value="UniProtKB-KW"/>
</dbReference>